<dbReference type="Proteomes" id="UP000318733">
    <property type="component" value="Unassembled WGS sequence"/>
</dbReference>
<organism evidence="3 4">
    <name type="scientific">Mucilaginibacter corticis</name>
    <dbReference type="NCBI Taxonomy" id="2597670"/>
    <lineage>
        <taxon>Bacteria</taxon>
        <taxon>Pseudomonadati</taxon>
        <taxon>Bacteroidota</taxon>
        <taxon>Sphingobacteriia</taxon>
        <taxon>Sphingobacteriales</taxon>
        <taxon>Sphingobacteriaceae</taxon>
        <taxon>Mucilaginibacter</taxon>
    </lineage>
</organism>
<dbReference type="InterPro" id="IPR025665">
    <property type="entry name" value="Beta-barrel_OMP_2"/>
</dbReference>
<dbReference type="EMBL" id="VLPK01000001">
    <property type="protein sequence ID" value="TSJ43252.1"/>
    <property type="molecule type" value="Genomic_DNA"/>
</dbReference>
<feature type="chain" id="PRO_5021872524" evidence="1">
    <location>
        <begin position="26"/>
        <end position="205"/>
    </location>
</feature>
<accession>A0A556MTV8</accession>
<protein>
    <submittedName>
        <fullName evidence="3">PorT family protein</fullName>
    </submittedName>
</protein>
<dbReference type="AlphaFoldDB" id="A0A556MTV8"/>
<name>A0A556MTV8_9SPHI</name>
<feature type="signal peptide" evidence="1">
    <location>
        <begin position="1"/>
        <end position="25"/>
    </location>
</feature>
<evidence type="ECO:0000259" key="2">
    <source>
        <dbReference type="Pfam" id="PF13568"/>
    </source>
</evidence>
<dbReference type="Pfam" id="PF13568">
    <property type="entry name" value="OMP_b-brl_2"/>
    <property type="match status" value="1"/>
</dbReference>
<evidence type="ECO:0000313" key="3">
    <source>
        <dbReference type="EMBL" id="TSJ43252.1"/>
    </source>
</evidence>
<comment type="caution">
    <text evidence="3">The sequence shown here is derived from an EMBL/GenBank/DDBJ whole genome shotgun (WGS) entry which is preliminary data.</text>
</comment>
<feature type="domain" description="Outer membrane protein beta-barrel" evidence="2">
    <location>
        <begin position="46"/>
        <end position="178"/>
    </location>
</feature>
<gene>
    <name evidence="3" type="ORF">FO440_03395</name>
</gene>
<dbReference type="RefSeq" id="WP_144246817.1">
    <property type="nucleotide sequence ID" value="NZ_VLPK01000001.1"/>
</dbReference>
<keyword evidence="1" id="KW-0732">Signal</keyword>
<evidence type="ECO:0000313" key="4">
    <source>
        <dbReference type="Proteomes" id="UP000318733"/>
    </source>
</evidence>
<sequence length="205" mass="22356">MKKLRPILIALLICTSMFAAKTAHAQFTVGARAGANFATEPVPDLYHVFLARPYAGLFGQYNFSGLGIQLGVNYSGEGANYRDLSTEDIYHIRHSFLTIPVLVSYKFGFGGYIEAGPQFGLLLSAKEQDGGDPYMDTKQYYKGTDVSAGGGFGYDFKETSALKGFGLSIRYMRGLTNFNKEVVGNNVGIKSRVLSAGLTYKLPKL</sequence>
<keyword evidence="4" id="KW-1185">Reference proteome</keyword>
<reference evidence="3 4" key="1">
    <citation type="submission" date="2019-07" db="EMBL/GenBank/DDBJ databases">
        <authorList>
            <person name="Huq M.A."/>
        </authorList>
    </citation>
    <scope>NUCLEOTIDE SEQUENCE [LARGE SCALE GENOMIC DNA]</scope>
    <source>
        <strain evidence="3 4">MAH-19</strain>
    </source>
</reference>
<evidence type="ECO:0000256" key="1">
    <source>
        <dbReference type="SAM" id="SignalP"/>
    </source>
</evidence>
<dbReference type="OrthoDB" id="947434at2"/>
<proteinExistence type="predicted"/>